<dbReference type="AlphaFoldDB" id="A0A1X7H1U0"/>
<evidence type="ECO:0000313" key="1">
    <source>
        <dbReference type="EMBL" id="SMF78362.1"/>
    </source>
</evidence>
<name>A0A1X7H1U0_9PROT</name>
<accession>A0A1X7H1U0</accession>
<dbReference type="OrthoDB" id="7360847at2"/>
<dbReference type="RefSeq" id="WP_085089657.1">
    <property type="nucleotide sequence ID" value="NZ_FXAK01000007.1"/>
</dbReference>
<gene>
    <name evidence="1" type="ORF">SAMN02982917_4799</name>
</gene>
<dbReference type="Proteomes" id="UP000192936">
    <property type="component" value="Unassembled WGS sequence"/>
</dbReference>
<reference evidence="1 2" key="1">
    <citation type="submission" date="2017-04" db="EMBL/GenBank/DDBJ databases">
        <authorList>
            <person name="Afonso C.L."/>
            <person name="Miller P.J."/>
            <person name="Scott M.A."/>
            <person name="Spackman E."/>
            <person name="Goraichik I."/>
            <person name="Dimitrov K.M."/>
            <person name="Suarez D.L."/>
            <person name="Swayne D.E."/>
        </authorList>
    </citation>
    <scope>NUCLEOTIDE SEQUENCE [LARGE SCALE GENOMIC DNA]</scope>
    <source>
        <strain evidence="1 2">A2P</strain>
    </source>
</reference>
<evidence type="ECO:0000313" key="2">
    <source>
        <dbReference type="Proteomes" id="UP000192936"/>
    </source>
</evidence>
<organism evidence="1 2">
    <name type="scientific">Azospirillum oryzae</name>
    <dbReference type="NCBI Taxonomy" id="286727"/>
    <lineage>
        <taxon>Bacteria</taxon>
        <taxon>Pseudomonadati</taxon>
        <taxon>Pseudomonadota</taxon>
        <taxon>Alphaproteobacteria</taxon>
        <taxon>Rhodospirillales</taxon>
        <taxon>Azospirillaceae</taxon>
        <taxon>Azospirillum</taxon>
    </lineage>
</organism>
<proteinExistence type="predicted"/>
<dbReference type="EMBL" id="FXAK01000007">
    <property type="protein sequence ID" value="SMF78362.1"/>
    <property type="molecule type" value="Genomic_DNA"/>
</dbReference>
<sequence>MISAVNSKKINASSAAHIALLDQFIRLTQDTIVEQDDAFIRDSLVDLLANLRTERADYAEIIGASALNRAA</sequence>
<protein>
    <submittedName>
        <fullName evidence="1">Uncharacterized protein</fullName>
    </submittedName>
</protein>